<evidence type="ECO:0000259" key="1">
    <source>
        <dbReference type="Pfam" id="PF12697"/>
    </source>
</evidence>
<name>A0ABP9BTH3_9PSEU</name>
<dbReference type="PANTHER" id="PTHR43194:SF2">
    <property type="entry name" value="PEROXISOMAL MEMBRANE PROTEIN LPX1"/>
    <property type="match status" value="1"/>
</dbReference>
<organism evidence="2 3">
    <name type="scientific">Actinomycetospora chlora</name>
    <dbReference type="NCBI Taxonomy" id="663608"/>
    <lineage>
        <taxon>Bacteria</taxon>
        <taxon>Bacillati</taxon>
        <taxon>Actinomycetota</taxon>
        <taxon>Actinomycetes</taxon>
        <taxon>Pseudonocardiales</taxon>
        <taxon>Pseudonocardiaceae</taxon>
        <taxon>Actinomycetospora</taxon>
    </lineage>
</organism>
<gene>
    <name evidence="2" type="ORF">GCM10023200_40990</name>
</gene>
<dbReference type="Gene3D" id="3.40.50.1820">
    <property type="entry name" value="alpha/beta hydrolase"/>
    <property type="match status" value="1"/>
</dbReference>
<dbReference type="InterPro" id="IPR000073">
    <property type="entry name" value="AB_hydrolase_1"/>
</dbReference>
<dbReference type="EMBL" id="BAABHO010000036">
    <property type="protein sequence ID" value="GAA4799900.1"/>
    <property type="molecule type" value="Genomic_DNA"/>
</dbReference>
<evidence type="ECO:0000313" key="2">
    <source>
        <dbReference type="EMBL" id="GAA4799900.1"/>
    </source>
</evidence>
<dbReference type="Proteomes" id="UP001500928">
    <property type="component" value="Unassembled WGS sequence"/>
</dbReference>
<dbReference type="SUPFAM" id="SSF53474">
    <property type="entry name" value="alpha/beta-Hydrolases"/>
    <property type="match status" value="1"/>
</dbReference>
<proteinExistence type="predicted"/>
<comment type="caution">
    <text evidence="2">The sequence shown here is derived from an EMBL/GenBank/DDBJ whole genome shotgun (WGS) entry which is preliminary data.</text>
</comment>
<keyword evidence="3" id="KW-1185">Reference proteome</keyword>
<reference evidence="3" key="1">
    <citation type="journal article" date="2019" name="Int. J. Syst. Evol. Microbiol.">
        <title>The Global Catalogue of Microorganisms (GCM) 10K type strain sequencing project: providing services to taxonomists for standard genome sequencing and annotation.</title>
        <authorList>
            <consortium name="The Broad Institute Genomics Platform"/>
            <consortium name="The Broad Institute Genome Sequencing Center for Infectious Disease"/>
            <person name="Wu L."/>
            <person name="Ma J."/>
        </authorList>
    </citation>
    <scope>NUCLEOTIDE SEQUENCE [LARGE SCALE GENOMIC DNA]</scope>
    <source>
        <strain evidence="3">JCM 17979</strain>
    </source>
</reference>
<dbReference type="PANTHER" id="PTHR43194">
    <property type="entry name" value="HYDROLASE ALPHA/BETA FOLD FAMILY"/>
    <property type="match status" value="1"/>
</dbReference>
<dbReference type="InterPro" id="IPR050228">
    <property type="entry name" value="Carboxylesterase_BioH"/>
</dbReference>
<evidence type="ECO:0000313" key="3">
    <source>
        <dbReference type="Proteomes" id="UP001500928"/>
    </source>
</evidence>
<dbReference type="InterPro" id="IPR029058">
    <property type="entry name" value="AB_hydrolase_fold"/>
</dbReference>
<sequence>MPTPRAVAVPGLGLTARGWTAVTEALHSALPAVVVTLPAFGLPAPRGQALDPASLADLLAARIADQGLLADGPVVLMGHSASGQVVAEVARRHPHAVRALVLVGPTTDPRIAPRPRLVSRWLRTAAREDPRRVPEMLREYATTRLSGFARALRAARRRDLRATLAATDVPVLVARGPHDRLATAGWAAALAAVRPGVEVATTARGAHMLPLTRPGELAGLVEAFSQRVCRDLPAG</sequence>
<accession>A0ABP9BTH3</accession>
<feature type="domain" description="AB hydrolase-1" evidence="1">
    <location>
        <begin position="7"/>
        <end position="218"/>
    </location>
</feature>
<protein>
    <recommendedName>
        <fullName evidence="1">AB hydrolase-1 domain-containing protein</fullName>
    </recommendedName>
</protein>
<dbReference type="RefSeq" id="WP_345419449.1">
    <property type="nucleotide sequence ID" value="NZ_BAABHO010000036.1"/>
</dbReference>
<dbReference type="Pfam" id="PF12697">
    <property type="entry name" value="Abhydrolase_6"/>
    <property type="match status" value="1"/>
</dbReference>